<evidence type="ECO:0000313" key="3">
    <source>
        <dbReference type="EMBL" id="WOO76895.1"/>
    </source>
</evidence>
<accession>A0AAF0XZC8</accession>
<feature type="compositionally biased region" description="Low complexity" evidence="2">
    <location>
        <begin position="502"/>
        <end position="511"/>
    </location>
</feature>
<reference evidence="3" key="1">
    <citation type="submission" date="2023-10" db="EMBL/GenBank/DDBJ databases">
        <authorList>
            <person name="Noh H."/>
        </authorList>
    </citation>
    <scope>NUCLEOTIDE SEQUENCE</scope>
    <source>
        <strain evidence="3">DUCC4014</strain>
    </source>
</reference>
<evidence type="ECO:0000256" key="1">
    <source>
        <dbReference type="SAM" id="Coils"/>
    </source>
</evidence>
<feature type="region of interest" description="Disordered" evidence="2">
    <location>
        <begin position="1"/>
        <end position="56"/>
    </location>
</feature>
<dbReference type="RefSeq" id="XP_062622927.1">
    <property type="nucleotide sequence ID" value="XM_062766943.1"/>
</dbReference>
<protein>
    <submittedName>
        <fullName evidence="3">Purtative protein</fullName>
    </submittedName>
</protein>
<dbReference type="GO" id="GO:0005783">
    <property type="term" value="C:endoplasmic reticulum"/>
    <property type="evidence" value="ECO:0007669"/>
    <property type="project" value="TreeGrafter"/>
</dbReference>
<organism evidence="3 4">
    <name type="scientific">Vanrija pseudolonga</name>
    <dbReference type="NCBI Taxonomy" id="143232"/>
    <lineage>
        <taxon>Eukaryota</taxon>
        <taxon>Fungi</taxon>
        <taxon>Dikarya</taxon>
        <taxon>Basidiomycota</taxon>
        <taxon>Agaricomycotina</taxon>
        <taxon>Tremellomycetes</taxon>
        <taxon>Trichosporonales</taxon>
        <taxon>Trichosporonaceae</taxon>
        <taxon>Vanrija</taxon>
    </lineage>
</organism>
<dbReference type="AlphaFoldDB" id="A0AAF0XZC8"/>
<feature type="compositionally biased region" description="Acidic residues" evidence="2">
    <location>
        <begin position="491"/>
        <end position="501"/>
    </location>
</feature>
<dbReference type="GO" id="GO:0003729">
    <property type="term" value="F:mRNA binding"/>
    <property type="evidence" value="ECO:0007669"/>
    <property type="project" value="TreeGrafter"/>
</dbReference>
<feature type="compositionally biased region" description="Polar residues" evidence="2">
    <location>
        <begin position="1"/>
        <end position="10"/>
    </location>
</feature>
<keyword evidence="4" id="KW-1185">Reference proteome</keyword>
<dbReference type="GeneID" id="87803766"/>
<dbReference type="EMBL" id="CP086714">
    <property type="protein sequence ID" value="WOO76895.1"/>
    <property type="molecule type" value="Genomic_DNA"/>
</dbReference>
<dbReference type="GO" id="GO:1990904">
    <property type="term" value="C:ribonucleoprotein complex"/>
    <property type="evidence" value="ECO:0007669"/>
    <property type="project" value="TreeGrafter"/>
</dbReference>
<dbReference type="InterPro" id="IPR039604">
    <property type="entry name" value="Bfr1"/>
</dbReference>
<feature type="coiled-coil region" evidence="1">
    <location>
        <begin position="281"/>
        <end position="311"/>
    </location>
</feature>
<keyword evidence="1" id="KW-0175">Coiled coil</keyword>
<proteinExistence type="predicted"/>
<dbReference type="GO" id="GO:0042175">
    <property type="term" value="C:nuclear outer membrane-endoplasmic reticulum membrane network"/>
    <property type="evidence" value="ECO:0007669"/>
    <property type="project" value="TreeGrafter"/>
</dbReference>
<feature type="compositionally biased region" description="Low complexity" evidence="2">
    <location>
        <begin position="25"/>
        <end position="35"/>
    </location>
</feature>
<dbReference type="Proteomes" id="UP000827549">
    <property type="component" value="Chromosome 1"/>
</dbReference>
<evidence type="ECO:0000313" key="4">
    <source>
        <dbReference type="Proteomes" id="UP000827549"/>
    </source>
</evidence>
<feature type="compositionally biased region" description="Basic and acidic residues" evidence="2">
    <location>
        <begin position="36"/>
        <end position="56"/>
    </location>
</feature>
<sequence length="518" mass="55991">MPPTTSSQKPNAPKGNGAAAGGANGASKAAPAAAHDGADHVGGKPDQDKYNSEQEAFNKEIAAVKTKLEAVRGRIALSQSPGSNDRRTTLKAEMDTLRGEQGKFKAERSKLFDELRKLQDGVQKKIKDVQTQRGKTGFNNVSQIDNRITDLNAQIESGSMKLVDEKKALQEITTLRRARKTLESSSSSDDAIAADKANIEEIKKKLDDPEAKKVSDRFDELKKEMDALRAEGDKAFQERNKLFDERSALSTKMDELYAAKRELAEKFREQKDHYHQKIAAIRQARNDRFKAEKAKEDAARREEEIVRLREEARAPAYAAEIEDARILINYFAGKYGVGEVPETSASAKEAASAAPSIQGVKAIEVRKVEADFKGMQLKKKDEELEGFFGGSKKKKGGKKGGASAGASGAATPSASAASESVNLPMNLLSALLAFGISPPSNKEDVARTVTDLETKKTWFEANSEAKTKAEIERVEKVVAKLQKQNAAVAEGADEASEEPEAEAAAAPAAAAEEAKAEA</sequence>
<feature type="compositionally biased region" description="Low complexity" evidence="2">
    <location>
        <begin position="404"/>
        <end position="418"/>
    </location>
</feature>
<gene>
    <name evidence="3" type="primary">SPAC458.02c</name>
    <name evidence="3" type="ORF">LOC62_01G000508</name>
</gene>
<name>A0AAF0XZC8_9TREE</name>
<dbReference type="PANTHER" id="PTHR31027">
    <property type="entry name" value="NUCLEAR SEGREGATION PROTEIN BFR1"/>
    <property type="match status" value="1"/>
</dbReference>
<dbReference type="GO" id="GO:0008298">
    <property type="term" value="P:intracellular mRNA localization"/>
    <property type="evidence" value="ECO:0007669"/>
    <property type="project" value="TreeGrafter"/>
</dbReference>
<evidence type="ECO:0000256" key="2">
    <source>
        <dbReference type="SAM" id="MobiDB-lite"/>
    </source>
</evidence>
<feature type="region of interest" description="Disordered" evidence="2">
    <location>
        <begin position="387"/>
        <end position="418"/>
    </location>
</feature>
<feature type="region of interest" description="Disordered" evidence="2">
    <location>
        <begin position="486"/>
        <end position="518"/>
    </location>
</feature>
<dbReference type="PANTHER" id="PTHR31027:SF2">
    <property type="entry name" value="LEBERCILIN DOMAIN-CONTAINING PROTEIN"/>
    <property type="match status" value="1"/>
</dbReference>
<feature type="coiled-coil region" evidence="1">
    <location>
        <begin position="211"/>
        <end position="238"/>
    </location>
</feature>